<dbReference type="PATRIC" id="fig|1514904.3.peg.2677"/>
<evidence type="ECO:0008006" key="3">
    <source>
        <dbReference type="Google" id="ProtNLM"/>
    </source>
</evidence>
<evidence type="ECO:0000313" key="2">
    <source>
        <dbReference type="Proteomes" id="UP000038011"/>
    </source>
</evidence>
<dbReference type="RefSeq" id="WP_054000455.1">
    <property type="nucleotide sequence ID" value="NZ_JXMU01000036.1"/>
</dbReference>
<proteinExistence type="predicted"/>
<gene>
    <name evidence="1" type="ORF">SU32_16345</name>
</gene>
<dbReference type="OrthoDB" id="7630456at2"/>
<reference evidence="1 2" key="1">
    <citation type="submission" date="2015-01" db="EMBL/GenBank/DDBJ databases">
        <title>Ahrensia donghaiensis sp. nov., a novel dimethylsulphoniopropionate-cleavage bacterium isolated from seawater and emended descriptions of the genus Ahrensia and Ahrensia kielensis.</title>
        <authorList>
            <person name="Liu J."/>
        </authorList>
    </citation>
    <scope>NUCLEOTIDE SEQUENCE [LARGE SCALE GENOMIC DNA]</scope>
    <source>
        <strain evidence="1 2">LZD062</strain>
    </source>
</reference>
<dbReference type="Proteomes" id="UP000038011">
    <property type="component" value="Unassembled WGS sequence"/>
</dbReference>
<keyword evidence="2" id="KW-1185">Reference proteome</keyword>
<organism evidence="1 2">
    <name type="scientific">Ahrensia marina</name>
    <dbReference type="NCBI Taxonomy" id="1514904"/>
    <lineage>
        <taxon>Bacteria</taxon>
        <taxon>Pseudomonadati</taxon>
        <taxon>Pseudomonadota</taxon>
        <taxon>Alphaproteobacteria</taxon>
        <taxon>Hyphomicrobiales</taxon>
        <taxon>Ahrensiaceae</taxon>
        <taxon>Ahrensia</taxon>
    </lineage>
</organism>
<name>A0A0N0E6G8_9HYPH</name>
<evidence type="ECO:0000313" key="1">
    <source>
        <dbReference type="EMBL" id="KPA99971.1"/>
    </source>
</evidence>
<dbReference type="AlphaFoldDB" id="A0A0N0E6G8"/>
<sequence>MSAALSLQKSIRARLVSKAVITDTVPASSILDRHQTPAPDPSIIIGEAQTVDEGDDLQRRSFRVYSTLHVWVKEPSLTGANALSGLIVDAVLGGRFPERDGWQCVDQFVSSTRLIRDPDGETSHGIVTVEALMRRAS</sequence>
<protein>
    <recommendedName>
        <fullName evidence="3">DUF3168 domain-containing protein</fullName>
    </recommendedName>
</protein>
<accession>A0A0N0E6G8</accession>
<dbReference type="InterPro" id="IPR053745">
    <property type="entry name" value="Viral_Tail_Comp_sf"/>
</dbReference>
<dbReference type="EMBL" id="JXMU01000036">
    <property type="protein sequence ID" value="KPA99971.1"/>
    <property type="molecule type" value="Genomic_DNA"/>
</dbReference>
<dbReference type="STRING" id="1514904.SU32_16345"/>
<comment type="caution">
    <text evidence="1">The sequence shown here is derived from an EMBL/GenBank/DDBJ whole genome shotgun (WGS) entry which is preliminary data.</text>
</comment>
<dbReference type="Gene3D" id="3.30.2000.30">
    <property type="match status" value="1"/>
</dbReference>
<dbReference type="InterPro" id="IPR021508">
    <property type="entry name" value="Gp17-like"/>
</dbReference>
<dbReference type="Pfam" id="PF11367">
    <property type="entry name" value="Tail_completion_gp17"/>
    <property type="match status" value="1"/>
</dbReference>